<evidence type="ECO:0000313" key="3">
    <source>
        <dbReference type="Proteomes" id="UP001649230"/>
    </source>
</evidence>
<feature type="region of interest" description="Disordered" evidence="1">
    <location>
        <begin position="436"/>
        <end position="512"/>
    </location>
</feature>
<feature type="compositionally biased region" description="Basic and acidic residues" evidence="1">
    <location>
        <begin position="634"/>
        <end position="644"/>
    </location>
</feature>
<feature type="compositionally biased region" description="Basic and acidic residues" evidence="1">
    <location>
        <begin position="1074"/>
        <end position="1091"/>
    </location>
</feature>
<feature type="compositionally biased region" description="Polar residues" evidence="1">
    <location>
        <begin position="338"/>
        <end position="347"/>
    </location>
</feature>
<feature type="compositionally biased region" description="Basic and acidic residues" evidence="1">
    <location>
        <begin position="615"/>
        <end position="624"/>
    </location>
</feature>
<feature type="region of interest" description="Disordered" evidence="1">
    <location>
        <begin position="1340"/>
        <end position="1401"/>
    </location>
</feature>
<feature type="compositionally biased region" description="Polar residues" evidence="1">
    <location>
        <begin position="1368"/>
        <end position="1380"/>
    </location>
</feature>
<dbReference type="Proteomes" id="UP001649230">
    <property type="component" value="Chromosome"/>
</dbReference>
<feature type="region of interest" description="Disordered" evidence="1">
    <location>
        <begin position="326"/>
        <end position="368"/>
    </location>
</feature>
<feature type="compositionally biased region" description="Basic and acidic residues" evidence="1">
    <location>
        <begin position="1253"/>
        <end position="1267"/>
    </location>
</feature>
<feature type="compositionally biased region" description="Polar residues" evidence="1">
    <location>
        <begin position="760"/>
        <end position="776"/>
    </location>
</feature>
<dbReference type="EMBL" id="CP090978">
    <property type="protein sequence ID" value="UJF34075.1"/>
    <property type="molecule type" value="Genomic_DNA"/>
</dbReference>
<feature type="compositionally biased region" description="Basic and acidic residues" evidence="1">
    <location>
        <begin position="1525"/>
        <end position="1535"/>
    </location>
</feature>
<organism evidence="2 3">
    <name type="scientific">Paenibacillus hexagrammi</name>
    <dbReference type="NCBI Taxonomy" id="2908839"/>
    <lineage>
        <taxon>Bacteria</taxon>
        <taxon>Bacillati</taxon>
        <taxon>Bacillota</taxon>
        <taxon>Bacilli</taxon>
        <taxon>Bacillales</taxon>
        <taxon>Paenibacillaceae</taxon>
        <taxon>Paenibacillus</taxon>
    </lineage>
</organism>
<feature type="compositionally biased region" description="Basic residues" evidence="1">
    <location>
        <begin position="1543"/>
        <end position="1560"/>
    </location>
</feature>
<dbReference type="RefSeq" id="WP_235120466.1">
    <property type="nucleotide sequence ID" value="NZ_CP090978.1"/>
</dbReference>
<feature type="region of interest" description="Disordered" evidence="1">
    <location>
        <begin position="722"/>
        <end position="785"/>
    </location>
</feature>
<feature type="compositionally biased region" description="Polar residues" evidence="1">
    <location>
        <begin position="1716"/>
        <end position="1741"/>
    </location>
</feature>
<feature type="compositionally biased region" description="Low complexity" evidence="1">
    <location>
        <begin position="1349"/>
        <end position="1365"/>
    </location>
</feature>
<feature type="region of interest" description="Disordered" evidence="1">
    <location>
        <begin position="562"/>
        <end position="648"/>
    </location>
</feature>
<evidence type="ECO:0000313" key="2">
    <source>
        <dbReference type="EMBL" id="UJF34075.1"/>
    </source>
</evidence>
<feature type="compositionally biased region" description="Polar residues" evidence="1">
    <location>
        <begin position="571"/>
        <end position="605"/>
    </location>
</feature>
<keyword evidence="3" id="KW-1185">Reference proteome</keyword>
<feature type="region of interest" description="Disordered" evidence="1">
    <location>
        <begin position="1591"/>
        <end position="1614"/>
    </location>
</feature>
<sequence length="1842" mass="197516">MSRQSHIPRNKGKKQTSPVTKKVKVESHTGQTARASKQFAHGIMGKYGFSRSPYLGFMALIFKQGSMLDDEEHTPYTGPTEREWIIRLQMQLDSLQHAESRHMLTRRETIHRLERLIQRYSGMEAVQRRSPKTSESPIKFVQQNQQLAASAVDPYQRGQNERFIGNVKSGDTQPESRMKDTAASQMAGRSLPATHKAALQWTSDQEPVNKVQHRSKGTVNFDNKQGMPLVQPASRLYDTISPSFHQARRGNLQNSFDSPRVDQQLAAREFSLLHSGNRTGSRSLTASSTMKVPRATVARSSPEHADVIRYVEASKQAFEWIRELQGQTEEPRNGKQFLGSTFVTTQDKGSRRRQSLRLGAGPFTSTGSEASLSLLKSIKQRHSTVLDDQQHAGGNRVSSVSRYTGQARLQHRTIHEAQQSAEQAKGSLVSSAIPLQAAQTASPTPSPDALAEQTVAGSQVTIRQEAEQQSHKGTASEQTSGSGQARGSSKVAERRKRAKGNQSTPEASQQGLKPLVTDAMALSPIQGAQSQQTSSYTQGAVSSAQLDITHIQPTIHRQVTEPAAAMDQAASPDQQAVTRSETTIASPTLGKNTQSANVTASSSTGREPIGTNAMRELEESRNMTDGHAVSSSSHETRQAGENKSELVNVKVKGIRVPDRGLHTDQRSSLTRKNTLSAVQAAHMTTPVPLIMRSAAYINAISRMDRPSKRQSLAVRMQSIQGHEQGDIASQSHLEGKASLVRSSEEKRTLPPAKRAATDKVPQQSTRPMSRQQSADQSMGEELQQFKRSSVIAPEGWVPSPQFIHRNSAAMEHGVQAESGRGLQWLSQLSHPKIESKDAELRMLIQGKSSADTEKSPRPDLRQKWQAHRIGASLLSMGITAGKNHPGKLVTSRRTSRVLESDLPGLGDDAAFLTATGDARNRHVWSSGRSSKQASSRQSSEMIYLDQVSIDGASAKGFLQRSSSFRLTGDLVSSLQAGYPLLNRQGEIPQKINRSPIAAEPIQRAASRPGNQSNTVLLKRANRLTDTANQVSSVVRASVNSEVSGLKEIAFGRSANAMMPAAKRGISLPAPESSGKQKEPDTFSRRRDEHQSGKIPVSITLMNSSSRLSEESSKLTDSRKTPKVSQPYSQILHRSVQIEGDMHTQGAGESQEAAVTQGYMASRSEWNTSLSEHMFSKVSASLLGRNEETGEIPESGERKLWRSPRYTHPNEWRGASGAGEGSVEGLPGSQLGVLPVDSTSASSVNAVRRHTNVSRKDAEPLRHSERRSALQTKPPSIGYAGLKAGIGQQQAMADVFLQPEEGMQLAGGVAQADKKHGSVGTAKAVRRNVAAIDHPRVQRQPMLPSIIGGANAPSSRASSTAAAVGSRPQRVTQRDMTTLTARTGAGNAAPDVNAAASPDAAGRAGSSFARASAVHSAAASPAADMLQAAQISGGLGSSAAAYGNAAGSLFRAASQSAEQARGSGRSAAAMGAAPLAPMVQRQMLSHVPPIGTSASASAPIYGAPQPRPCRERARHQVQAHLSTVRSEPRPCREPARRQAQAHRSTVRSKPGRASNRHGVKPKRTDVRCAAIPDRAANRHVESASAPIYGAQQAPAVPRTGTASSPSAPINGAQRTLAVPRTGTVSSLSAPIYGAQKALAVPRTGTASSPSAPVYGAQRTPAVPRTGTSASASAPIYGAQQALAVPRTGTASSPSAPVYGAQQALAVPRTGTATSASAPIYGAQQSPTVPRTGTAADSSTVQRSLEHPRQQASAVELEHKSAPKPVSSPLADEPLEMDWLRTMSAAEVPSASAVPAAQQSPQLDMEQLQELMKQLPQPDIKKIADKVYREIEKRMKFERQRRGI</sequence>
<accession>A0ABY3SLS8</accession>
<name>A0ABY3SLS8_9BACL</name>
<feature type="compositionally biased region" description="Polar residues" evidence="1">
    <location>
        <begin position="471"/>
        <end position="487"/>
    </location>
</feature>
<evidence type="ECO:0000256" key="1">
    <source>
        <dbReference type="SAM" id="MobiDB-lite"/>
    </source>
</evidence>
<feature type="compositionally biased region" description="Low complexity" evidence="1">
    <location>
        <begin position="1383"/>
        <end position="1401"/>
    </location>
</feature>
<protein>
    <submittedName>
        <fullName evidence="2">Uncharacterized protein</fullName>
    </submittedName>
</protein>
<feature type="region of interest" description="Disordered" evidence="1">
    <location>
        <begin position="1064"/>
        <end position="1126"/>
    </location>
</feature>
<reference evidence="2 3" key="1">
    <citation type="journal article" date="2024" name="Int. J. Syst. Evol. Microbiol.">
        <title>Paenibacillus hexagrammi sp. nov., a novel bacterium isolated from the gut content of Hexagrammos agrammus.</title>
        <authorList>
            <person name="Jung H.K."/>
            <person name="Kim D.G."/>
            <person name="Zin H."/>
            <person name="Park J."/>
            <person name="Jung H."/>
            <person name="Kim Y.O."/>
            <person name="Kong H.J."/>
            <person name="Kim J.W."/>
            <person name="Kim Y.S."/>
        </authorList>
    </citation>
    <scope>NUCLEOTIDE SEQUENCE [LARGE SCALE GENOMIC DNA]</scope>
    <source>
        <strain evidence="2 3">YPD9-1</strain>
    </source>
</reference>
<feature type="region of interest" description="Disordered" evidence="1">
    <location>
        <begin position="1716"/>
        <end position="1769"/>
    </location>
</feature>
<feature type="region of interest" description="Disordered" evidence="1">
    <location>
        <begin position="1"/>
        <end position="34"/>
    </location>
</feature>
<feature type="compositionally biased region" description="Basic and acidic residues" evidence="1">
    <location>
        <begin position="1107"/>
        <end position="1119"/>
    </location>
</feature>
<gene>
    <name evidence="2" type="ORF">L0M14_02195</name>
</gene>
<feature type="compositionally biased region" description="Basic residues" evidence="1">
    <location>
        <begin position="1"/>
        <end position="14"/>
    </location>
</feature>
<feature type="region of interest" description="Disordered" evidence="1">
    <location>
        <begin position="1251"/>
        <end position="1275"/>
    </location>
</feature>
<proteinExistence type="predicted"/>
<feature type="compositionally biased region" description="Polar residues" evidence="1">
    <location>
        <begin position="722"/>
        <end position="732"/>
    </location>
</feature>
<feature type="region of interest" description="Disordered" evidence="1">
    <location>
        <begin position="1642"/>
        <end position="1669"/>
    </location>
</feature>
<feature type="compositionally biased region" description="Polar residues" evidence="1">
    <location>
        <begin position="500"/>
        <end position="511"/>
    </location>
</feature>
<feature type="region of interest" description="Disordered" evidence="1">
    <location>
        <begin position="1519"/>
        <end position="1561"/>
    </location>
</feature>